<name>A0ABR2RRC8_9ROSI</name>
<evidence type="ECO:0000313" key="1">
    <source>
        <dbReference type="EMBL" id="KAK9015396.1"/>
    </source>
</evidence>
<sequence>MCDSAISFLAIASCSLSSRDKHELELDFKRFWEEFRSSNSEKEKEAALNLTVDAFCRLVKQHANVAHLVTQYEC</sequence>
<reference evidence="1 2" key="1">
    <citation type="journal article" date="2024" name="G3 (Bethesda)">
        <title>Genome assembly of Hibiscus sabdariffa L. provides insights into metabolisms of medicinal natural products.</title>
        <authorList>
            <person name="Kim T."/>
        </authorList>
    </citation>
    <scope>NUCLEOTIDE SEQUENCE [LARGE SCALE GENOMIC DNA]</scope>
    <source>
        <strain evidence="1">TK-2024</strain>
        <tissue evidence="1">Old leaves</tissue>
    </source>
</reference>
<protein>
    <submittedName>
        <fullName evidence="1">Uncharacterized protein</fullName>
    </submittedName>
</protein>
<evidence type="ECO:0000313" key="2">
    <source>
        <dbReference type="Proteomes" id="UP001396334"/>
    </source>
</evidence>
<dbReference type="EMBL" id="JBBPBN010000021">
    <property type="protein sequence ID" value="KAK9015396.1"/>
    <property type="molecule type" value="Genomic_DNA"/>
</dbReference>
<dbReference type="Proteomes" id="UP001396334">
    <property type="component" value="Unassembled WGS sequence"/>
</dbReference>
<keyword evidence="2" id="KW-1185">Reference proteome</keyword>
<accession>A0ABR2RRC8</accession>
<comment type="caution">
    <text evidence="1">The sequence shown here is derived from an EMBL/GenBank/DDBJ whole genome shotgun (WGS) entry which is preliminary data.</text>
</comment>
<gene>
    <name evidence="1" type="ORF">V6N11_006506</name>
</gene>
<organism evidence="1 2">
    <name type="scientific">Hibiscus sabdariffa</name>
    <name type="common">roselle</name>
    <dbReference type="NCBI Taxonomy" id="183260"/>
    <lineage>
        <taxon>Eukaryota</taxon>
        <taxon>Viridiplantae</taxon>
        <taxon>Streptophyta</taxon>
        <taxon>Embryophyta</taxon>
        <taxon>Tracheophyta</taxon>
        <taxon>Spermatophyta</taxon>
        <taxon>Magnoliopsida</taxon>
        <taxon>eudicotyledons</taxon>
        <taxon>Gunneridae</taxon>
        <taxon>Pentapetalae</taxon>
        <taxon>rosids</taxon>
        <taxon>malvids</taxon>
        <taxon>Malvales</taxon>
        <taxon>Malvaceae</taxon>
        <taxon>Malvoideae</taxon>
        <taxon>Hibiscus</taxon>
    </lineage>
</organism>
<proteinExistence type="predicted"/>